<dbReference type="PANTHER" id="PTHR47578">
    <property type="entry name" value="THIOREDOXIN-LIKE PROTEIN CDSP32, CHLOROPLASTIC"/>
    <property type="match status" value="1"/>
</dbReference>
<keyword evidence="2" id="KW-1185">Reference proteome</keyword>
<dbReference type="Proteomes" id="UP000834106">
    <property type="component" value="Chromosome 2"/>
</dbReference>
<dbReference type="PANTHER" id="PTHR47578:SF1">
    <property type="entry name" value="THIOREDOXIN-LIKE PROTEIN CDSP32, CHLOROPLASTIC"/>
    <property type="match status" value="1"/>
</dbReference>
<sequence>MQLHSREDVENLIDQHKVEHKLFVLDVGLKHCGSCVKVLSNGDTVVFARMNGDENQSRMQFLRDVNVIEVPTFLFITDGEICGRHVGSRKGELIGKILRYQGVRVTY</sequence>
<dbReference type="SUPFAM" id="SSF52833">
    <property type="entry name" value="Thioredoxin-like"/>
    <property type="match status" value="1"/>
</dbReference>
<evidence type="ECO:0000313" key="2">
    <source>
        <dbReference type="Proteomes" id="UP000834106"/>
    </source>
</evidence>
<name>A0AAD2DL48_9LAMI</name>
<dbReference type="AlphaFoldDB" id="A0AAD2DL48"/>
<dbReference type="EMBL" id="OU503037">
    <property type="protein sequence ID" value="CAI9755815.1"/>
    <property type="molecule type" value="Genomic_DNA"/>
</dbReference>
<organism evidence="1 2">
    <name type="scientific">Fraxinus pennsylvanica</name>
    <dbReference type="NCBI Taxonomy" id="56036"/>
    <lineage>
        <taxon>Eukaryota</taxon>
        <taxon>Viridiplantae</taxon>
        <taxon>Streptophyta</taxon>
        <taxon>Embryophyta</taxon>
        <taxon>Tracheophyta</taxon>
        <taxon>Spermatophyta</taxon>
        <taxon>Magnoliopsida</taxon>
        <taxon>eudicotyledons</taxon>
        <taxon>Gunneridae</taxon>
        <taxon>Pentapetalae</taxon>
        <taxon>asterids</taxon>
        <taxon>lamiids</taxon>
        <taxon>Lamiales</taxon>
        <taxon>Oleaceae</taxon>
        <taxon>Oleeae</taxon>
        <taxon>Fraxinus</taxon>
    </lineage>
</organism>
<gene>
    <name evidence="1" type="ORF">FPE_LOCUS3246</name>
</gene>
<dbReference type="InterPro" id="IPR044192">
    <property type="entry name" value="CDSP32"/>
</dbReference>
<protein>
    <recommendedName>
        <fullName evidence="3">Thioredoxin-like protein</fullName>
    </recommendedName>
</protein>
<proteinExistence type="predicted"/>
<evidence type="ECO:0008006" key="3">
    <source>
        <dbReference type="Google" id="ProtNLM"/>
    </source>
</evidence>
<evidence type="ECO:0000313" key="1">
    <source>
        <dbReference type="EMBL" id="CAI9755815.1"/>
    </source>
</evidence>
<dbReference type="Gene3D" id="3.40.30.10">
    <property type="entry name" value="Glutaredoxin"/>
    <property type="match status" value="1"/>
</dbReference>
<accession>A0AAD2DL48</accession>
<reference evidence="1" key="1">
    <citation type="submission" date="2023-05" db="EMBL/GenBank/DDBJ databases">
        <authorList>
            <person name="Huff M."/>
        </authorList>
    </citation>
    <scope>NUCLEOTIDE SEQUENCE</scope>
</reference>
<dbReference type="GO" id="GO:0016671">
    <property type="term" value="F:oxidoreductase activity, acting on a sulfur group of donors, disulfide as acceptor"/>
    <property type="evidence" value="ECO:0007669"/>
    <property type="project" value="InterPro"/>
</dbReference>
<dbReference type="InterPro" id="IPR036249">
    <property type="entry name" value="Thioredoxin-like_sf"/>
</dbReference>